<proteinExistence type="inferred from homology"/>
<dbReference type="EMBL" id="AZHD01000001">
    <property type="protein sequence ID" value="OAA68761.1"/>
    <property type="molecule type" value="Genomic_DNA"/>
</dbReference>
<dbReference type="OrthoDB" id="540174at2759"/>
<dbReference type="Pfam" id="PF01231">
    <property type="entry name" value="IDO"/>
    <property type="match status" value="2"/>
</dbReference>
<keyword evidence="5" id="KW-0223">Dioxygenase</keyword>
<dbReference type="STRING" id="1081102.A0A168AHP0"/>
<dbReference type="InterPro" id="IPR000898">
    <property type="entry name" value="Indolamine_dOase"/>
</dbReference>
<dbReference type="GO" id="GO:0046872">
    <property type="term" value="F:metal ion binding"/>
    <property type="evidence" value="ECO:0007669"/>
    <property type="project" value="UniProtKB-KW"/>
</dbReference>
<dbReference type="AlphaFoldDB" id="A0A168AHP0"/>
<evidence type="ECO:0000256" key="2">
    <source>
        <dbReference type="ARBA" id="ARBA00022723"/>
    </source>
</evidence>
<evidence type="ECO:0000256" key="4">
    <source>
        <dbReference type="SAM" id="Coils"/>
    </source>
</evidence>
<dbReference type="GO" id="GO:0020037">
    <property type="term" value="F:heme binding"/>
    <property type="evidence" value="ECO:0007669"/>
    <property type="project" value="InterPro"/>
</dbReference>
<evidence type="ECO:0000313" key="6">
    <source>
        <dbReference type="Proteomes" id="UP000076874"/>
    </source>
</evidence>
<keyword evidence="3" id="KW-0408">Iron</keyword>
<dbReference type="InterPro" id="IPR037217">
    <property type="entry name" value="Trp/Indoleamine_2_3_dOase-like"/>
</dbReference>
<dbReference type="Gene3D" id="1.20.58.480">
    <property type="match status" value="2"/>
</dbReference>
<organism evidence="5 6">
    <name type="scientific">Niveomyces insectorum RCEF 264</name>
    <dbReference type="NCBI Taxonomy" id="1081102"/>
    <lineage>
        <taxon>Eukaryota</taxon>
        <taxon>Fungi</taxon>
        <taxon>Dikarya</taxon>
        <taxon>Ascomycota</taxon>
        <taxon>Pezizomycotina</taxon>
        <taxon>Sordariomycetes</taxon>
        <taxon>Hypocreomycetidae</taxon>
        <taxon>Hypocreales</taxon>
        <taxon>Cordycipitaceae</taxon>
        <taxon>Niveomyces</taxon>
    </lineage>
</organism>
<dbReference type="PANTHER" id="PTHR28657:SF10">
    <property type="entry name" value="INDOLEAMINE 2,3-DIOXYGENASE"/>
    <property type="match status" value="1"/>
</dbReference>
<dbReference type="GO" id="GO:0005737">
    <property type="term" value="C:cytoplasm"/>
    <property type="evidence" value="ECO:0007669"/>
    <property type="project" value="TreeGrafter"/>
</dbReference>
<dbReference type="GO" id="GO:0019441">
    <property type="term" value="P:L-tryptophan catabolic process to kynurenine"/>
    <property type="evidence" value="ECO:0007669"/>
    <property type="project" value="InterPro"/>
</dbReference>
<comment type="caution">
    <text evidence="5">The sequence shown here is derived from an EMBL/GenBank/DDBJ whole genome shotgun (WGS) entry which is preliminary data.</text>
</comment>
<keyword evidence="2" id="KW-0479">Metal-binding</keyword>
<evidence type="ECO:0000256" key="3">
    <source>
        <dbReference type="ARBA" id="ARBA00023004"/>
    </source>
</evidence>
<keyword evidence="4" id="KW-0175">Coiled coil</keyword>
<gene>
    <name evidence="5" type="ORF">SPI_00956</name>
</gene>
<protein>
    <submittedName>
        <fullName evidence="5">Indoleamine 2,3-dioxygenase family protein</fullName>
    </submittedName>
</protein>
<reference evidence="5 6" key="1">
    <citation type="journal article" date="2016" name="Genome Biol. Evol.">
        <title>Divergent and convergent evolution of fungal pathogenicity.</title>
        <authorList>
            <person name="Shang Y."/>
            <person name="Xiao G."/>
            <person name="Zheng P."/>
            <person name="Cen K."/>
            <person name="Zhan S."/>
            <person name="Wang C."/>
        </authorList>
    </citation>
    <scope>NUCLEOTIDE SEQUENCE [LARGE SCALE GENOMIC DNA]</scope>
    <source>
        <strain evidence="5 6">RCEF 264</strain>
    </source>
</reference>
<feature type="coiled-coil region" evidence="4">
    <location>
        <begin position="370"/>
        <end position="404"/>
    </location>
</feature>
<keyword evidence="6" id="KW-1185">Reference proteome</keyword>
<dbReference type="GO" id="GO:0034354">
    <property type="term" value="P:'de novo' NAD+ biosynthetic process from L-tryptophan"/>
    <property type="evidence" value="ECO:0007669"/>
    <property type="project" value="TreeGrafter"/>
</dbReference>
<accession>A0A168AHP0</accession>
<name>A0A168AHP0_9HYPO</name>
<dbReference type="PANTHER" id="PTHR28657">
    <property type="entry name" value="INDOLEAMINE 2,3-DIOXYGENASE"/>
    <property type="match status" value="1"/>
</dbReference>
<dbReference type="Proteomes" id="UP000076874">
    <property type="component" value="Unassembled WGS sequence"/>
</dbReference>
<keyword evidence="5" id="KW-0560">Oxidoreductase</keyword>
<dbReference type="SUPFAM" id="SSF140959">
    <property type="entry name" value="Indolic compounds 2,3-dioxygenase-like"/>
    <property type="match status" value="2"/>
</dbReference>
<comment type="similarity">
    <text evidence="1">Belongs to the indoleamine 2,3-dioxygenase family.</text>
</comment>
<sequence length="433" mass="47247">MEQFGLSANGFLPATLPLARLPDPYYDPWESVIHRLPSLLQGRLLRDEVRRLAILSTEKLHTEEEWRRAHLILCFLAHAYIWGGETVADVLPPCLTVPLLATAAHLELPPVGTYAALNLWNFTTTTTTTTTTDEEASIPFDDLDRLQALHTFTGTASESWFYVVSVAIECRGAALVPVLLGALAAARARDYAATELADDAFPAAARALADFRSKHLAIVTRYIIVPARQQAALALASSSSSSSLAPSSSPGLQLTGTGGTDLLPFLKQSRDETLRAAFPDKAGRFVDMNNGRDQHILRSITATPSCFASTAMPSFIPYHPGPYGPFNPNAAAAAYQANGTFPTSPAHLALPVQHGHHGHHGHHGQMYVPYTHADMRKADAARRLEQLREDMRQTRREVEALHGRVSEVGVQLQGLTAAVDGHVKKYVKKYVKK</sequence>
<dbReference type="GO" id="GO:0033754">
    <property type="term" value="F:indoleamine 2,3-dioxygenase activity"/>
    <property type="evidence" value="ECO:0007669"/>
    <property type="project" value="TreeGrafter"/>
</dbReference>
<evidence type="ECO:0000313" key="5">
    <source>
        <dbReference type="EMBL" id="OAA68761.1"/>
    </source>
</evidence>
<evidence type="ECO:0000256" key="1">
    <source>
        <dbReference type="ARBA" id="ARBA00007119"/>
    </source>
</evidence>